<gene>
    <name evidence="1" type="ORF">SVIM_LOCUS322756</name>
</gene>
<organism evidence="1">
    <name type="scientific">Salix viminalis</name>
    <name type="common">Common osier</name>
    <name type="synonym">Basket willow</name>
    <dbReference type="NCBI Taxonomy" id="40686"/>
    <lineage>
        <taxon>Eukaryota</taxon>
        <taxon>Viridiplantae</taxon>
        <taxon>Streptophyta</taxon>
        <taxon>Embryophyta</taxon>
        <taxon>Tracheophyta</taxon>
        <taxon>Spermatophyta</taxon>
        <taxon>Magnoliopsida</taxon>
        <taxon>eudicotyledons</taxon>
        <taxon>Gunneridae</taxon>
        <taxon>Pentapetalae</taxon>
        <taxon>rosids</taxon>
        <taxon>fabids</taxon>
        <taxon>Malpighiales</taxon>
        <taxon>Salicaceae</taxon>
        <taxon>Saliceae</taxon>
        <taxon>Salix</taxon>
    </lineage>
</organism>
<proteinExistence type="predicted"/>
<reference evidence="1" key="1">
    <citation type="submission" date="2019-03" db="EMBL/GenBank/DDBJ databases">
        <authorList>
            <person name="Mank J."/>
            <person name="Almeida P."/>
        </authorList>
    </citation>
    <scope>NUCLEOTIDE SEQUENCE</scope>
    <source>
        <strain evidence="1">78183</strain>
    </source>
</reference>
<name>A0A6N2M9D4_SALVM</name>
<sequence length="100" mass="11617">MLVVWLSHTGCSLEQFNSLLILGEALKLQSNFEFAKLLNGDFHENSCEYFIWLISQIMNESRGYLFEDSSSGIMMEDGNKYIGGMFCKNFRLQREGTKEW</sequence>
<dbReference type="EMBL" id="CAADRP010001707">
    <property type="protein sequence ID" value="VFU49017.1"/>
    <property type="molecule type" value="Genomic_DNA"/>
</dbReference>
<accession>A0A6N2M9D4</accession>
<evidence type="ECO:0000313" key="1">
    <source>
        <dbReference type="EMBL" id="VFU49017.1"/>
    </source>
</evidence>
<dbReference type="AlphaFoldDB" id="A0A6N2M9D4"/>
<protein>
    <submittedName>
        <fullName evidence="1">Uncharacterized protein</fullName>
    </submittedName>
</protein>